<protein>
    <submittedName>
        <fullName evidence="2">Tetratricopeptide repeat protein</fullName>
    </submittedName>
</protein>
<dbReference type="Gene3D" id="1.25.40.10">
    <property type="entry name" value="Tetratricopeptide repeat domain"/>
    <property type="match status" value="2"/>
</dbReference>
<dbReference type="InterPro" id="IPR019734">
    <property type="entry name" value="TPR_rpt"/>
</dbReference>
<dbReference type="InterPro" id="IPR011990">
    <property type="entry name" value="TPR-like_helical_dom_sf"/>
</dbReference>
<dbReference type="PANTHER" id="PTHR44809:SF1">
    <property type="entry name" value="PROTEIN O-MANNOSYL-TRANSFERASE TMTC1"/>
    <property type="match status" value="1"/>
</dbReference>
<dbReference type="Proteomes" id="UP001165395">
    <property type="component" value="Unassembled WGS sequence"/>
</dbReference>
<organism evidence="2 3">
    <name type="scientific">Leeia speluncae</name>
    <dbReference type="NCBI Taxonomy" id="2884804"/>
    <lineage>
        <taxon>Bacteria</taxon>
        <taxon>Pseudomonadati</taxon>
        <taxon>Pseudomonadota</taxon>
        <taxon>Betaproteobacteria</taxon>
        <taxon>Neisseriales</taxon>
        <taxon>Leeiaceae</taxon>
        <taxon>Leeia</taxon>
    </lineage>
</organism>
<evidence type="ECO:0000256" key="1">
    <source>
        <dbReference type="PROSITE-ProRule" id="PRU00339"/>
    </source>
</evidence>
<dbReference type="RefSeq" id="WP_227177727.1">
    <property type="nucleotide sequence ID" value="NZ_JAJBZT010000001.1"/>
</dbReference>
<reference evidence="2" key="1">
    <citation type="submission" date="2021-10" db="EMBL/GenBank/DDBJ databases">
        <title>The complete genome sequence of Leeia sp. TBRC 13508.</title>
        <authorList>
            <person name="Charoenyingcharoen P."/>
            <person name="Yukphan P."/>
        </authorList>
    </citation>
    <scope>NUCLEOTIDE SEQUENCE</scope>
    <source>
        <strain evidence="2">TBRC 13508</strain>
    </source>
</reference>
<dbReference type="SUPFAM" id="SSF53756">
    <property type="entry name" value="UDP-Glycosyltransferase/glycogen phosphorylase"/>
    <property type="match status" value="1"/>
</dbReference>
<accession>A0ABS8D1Z1</accession>
<evidence type="ECO:0000313" key="3">
    <source>
        <dbReference type="Proteomes" id="UP001165395"/>
    </source>
</evidence>
<proteinExistence type="predicted"/>
<dbReference type="Gene3D" id="3.40.50.2000">
    <property type="entry name" value="Glycogen Phosphorylase B"/>
    <property type="match status" value="1"/>
</dbReference>
<dbReference type="SUPFAM" id="SSF48452">
    <property type="entry name" value="TPR-like"/>
    <property type="match status" value="1"/>
</dbReference>
<dbReference type="InterPro" id="IPR052943">
    <property type="entry name" value="TMTC_O-mannosyl-trnsfr"/>
</dbReference>
<dbReference type="EMBL" id="JAJBZT010000001">
    <property type="protein sequence ID" value="MCB6182210.1"/>
    <property type="molecule type" value="Genomic_DNA"/>
</dbReference>
<dbReference type="Pfam" id="PF13432">
    <property type="entry name" value="TPR_16"/>
    <property type="match status" value="1"/>
</dbReference>
<dbReference type="Pfam" id="PF00515">
    <property type="entry name" value="TPR_1"/>
    <property type="match status" value="1"/>
</dbReference>
<feature type="repeat" description="TPR" evidence="1">
    <location>
        <begin position="69"/>
        <end position="102"/>
    </location>
</feature>
<dbReference type="PROSITE" id="PS50293">
    <property type="entry name" value="TPR_REGION"/>
    <property type="match status" value="1"/>
</dbReference>
<comment type="caution">
    <text evidence="2">The sequence shown here is derived from an EMBL/GenBank/DDBJ whole genome shotgun (WGS) entry which is preliminary data.</text>
</comment>
<evidence type="ECO:0000313" key="2">
    <source>
        <dbReference type="EMBL" id="MCB6182210.1"/>
    </source>
</evidence>
<feature type="repeat" description="TPR" evidence="1">
    <location>
        <begin position="103"/>
        <end position="136"/>
    </location>
</feature>
<name>A0ABS8D1Z1_9NEIS</name>
<sequence length="447" mass="50943">MINQLIQQAQQFVKEEAWTQASAALQKLILFFPNEISLQVELAWVAEQLNDLTLAKAAYLAALKLQSSAELWINLGRIYLQEANTAEATTAYLSAIQHTPDSALAWTHLGAAYQYSGQSQKAEEALSKAIKLSPSPSAAEYNLGYLYLQMGAWEKGWPLLEARDWYKPFEQHFTFPKWQQCSLEGKRLLIVPEAGHGDLIQFIRFIQQADALGVKQIDILCHPALVTLFRICFPSSNILDLSLPVPKEGWDYWVPAISLAKHFNILPDTPNLNRPYLFPIASKQAIPHAPLKKNEKRKVGLAWRGNPLFENDRFRSIHDFQQMKQLAELKNVTWCCLQHDVREEEKQCFHALGLDIDYPMIHDFLDMANQMVGLDVVVSVDTAAAHLAGAMGKQTYLMLPAYKTDWRWLLGRESTPWYQQMHLIRQSSVGDWEGVIQVLRNKLFSIP</sequence>
<keyword evidence="3" id="KW-1185">Reference proteome</keyword>
<gene>
    <name evidence="2" type="ORF">LIN78_01395</name>
</gene>
<dbReference type="SMART" id="SM00028">
    <property type="entry name" value="TPR"/>
    <property type="match status" value="3"/>
</dbReference>
<keyword evidence="1" id="KW-0802">TPR repeat</keyword>
<dbReference type="PANTHER" id="PTHR44809">
    <property type="match status" value="1"/>
</dbReference>
<dbReference type="PROSITE" id="PS50005">
    <property type="entry name" value="TPR"/>
    <property type="match status" value="2"/>
</dbReference>